<dbReference type="InterPro" id="IPR006075">
    <property type="entry name" value="Asn/Gln-tRNA_Trfase_suB/E_cat"/>
</dbReference>
<gene>
    <name evidence="10" type="primary">gatB</name>
    <name evidence="12" type="ORF">A3B14_02980</name>
</gene>
<dbReference type="InterPro" id="IPR018027">
    <property type="entry name" value="Asn/Gln_amidotransferase"/>
</dbReference>
<accession>A0A1G2U222</accession>
<evidence type="ECO:0000256" key="9">
    <source>
        <dbReference type="ARBA" id="ARBA00047913"/>
    </source>
</evidence>
<dbReference type="PANTHER" id="PTHR11659:SF0">
    <property type="entry name" value="GLUTAMYL-TRNA(GLN) AMIDOTRANSFERASE SUBUNIT B, MITOCHONDRIAL"/>
    <property type="match status" value="1"/>
</dbReference>
<evidence type="ECO:0000256" key="4">
    <source>
        <dbReference type="ARBA" id="ARBA00022741"/>
    </source>
</evidence>
<evidence type="ECO:0000256" key="10">
    <source>
        <dbReference type="HAMAP-Rule" id="MF_00121"/>
    </source>
</evidence>
<dbReference type="Pfam" id="PF02637">
    <property type="entry name" value="GatB_Yqey"/>
    <property type="match status" value="1"/>
</dbReference>
<keyword evidence="6 10" id="KW-0648">Protein biosynthesis</keyword>
<dbReference type="SMART" id="SM00845">
    <property type="entry name" value="GatB_Yqey"/>
    <property type="match status" value="1"/>
</dbReference>
<dbReference type="GO" id="GO:0050567">
    <property type="term" value="F:glutaminyl-tRNA synthase (glutamine-hydrolyzing) activity"/>
    <property type="evidence" value="ECO:0007669"/>
    <property type="project" value="UniProtKB-UniRule"/>
</dbReference>
<proteinExistence type="inferred from homology"/>
<evidence type="ECO:0000256" key="2">
    <source>
        <dbReference type="ARBA" id="ARBA00011123"/>
    </source>
</evidence>
<dbReference type="Proteomes" id="UP000176800">
    <property type="component" value="Unassembled WGS sequence"/>
</dbReference>
<keyword evidence="3 10" id="KW-0436">Ligase</keyword>
<dbReference type="SUPFAM" id="SSF89095">
    <property type="entry name" value="GatB/YqeY motif"/>
    <property type="match status" value="2"/>
</dbReference>
<evidence type="ECO:0000256" key="1">
    <source>
        <dbReference type="ARBA" id="ARBA00005306"/>
    </source>
</evidence>
<evidence type="ECO:0000313" key="13">
    <source>
        <dbReference type="Proteomes" id="UP000176800"/>
    </source>
</evidence>
<dbReference type="NCBIfam" id="TIGR00133">
    <property type="entry name" value="gatB"/>
    <property type="match status" value="1"/>
</dbReference>
<evidence type="ECO:0000256" key="5">
    <source>
        <dbReference type="ARBA" id="ARBA00022840"/>
    </source>
</evidence>
<keyword evidence="5 10" id="KW-0067">ATP-binding</keyword>
<protein>
    <recommendedName>
        <fullName evidence="10">Aspartyl/glutamyl-tRNA(Asn/Gln) amidotransferase subunit B</fullName>
        <shortName evidence="10">Asp/Glu-ADT subunit B</shortName>
        <ecNumber evidence="10">6.3.5.-</ecNumber>
    </recommendedName>
</protein>
<dbReference type="InterPro" id="IPR023168">
    <property type="entry name" value="GatB_Yqey_C_2"/>
</dbReference>
<organism evidence="12 13">
    <name type="scientific">Candidatus Zambryskibacteria bacterium RIFCSPLOWO2_01_FULL_45_21</name>
    <dbReference type="NCBI Taxonomy" id="1802761"/>
    <lineage>
        <taxon>Bacteria</taxon>
        <taxon>Candidatus Zambryskiibacteriota</taxon>
    </lineage>
</organism>
<dbReference type="Gene3D" id="1.10.10.410">
    <property type="match status" value="1"/>
</dbReference>
<dbReference type="GO" id="GO:0070681">
    <property type="term" value="P:glutaminyl-tRNAGln biosynthesis via transamidation"/>
    <property type="evidence" value="ECO:0007669"/>
    <property type="project" value="TreeGrafter"/>
</dbReference>
<evidence type="ECO:0000313" key="12">
    <source>
        <dbReference type="EMBL" id="OHB03469.1"/>
    </source>
</evidence>
<reference evidence="12 13" key="1">
    <citation type="journal article" date="2016" name="Nat. Commun.">
        <title>Thousands of microbial genomes shed light on interconnected biogeochemical processes in an aquifer system.</title>
        <authorList>
            <person name="Anantharaman K."/>
            <person name="Brown C.T."/>
            <person name="Hug L.A."/>
            <person name="Sharon I."/>
            <person name="Castelle C.J."/>
            <person name="Probst A.J."/>
            <person name="Thomas B.C."/>
            <person name="Singh A."/>
            <person name="Wilkins M.J."/>
            <person name="Karaoz U."/>
            <person name="Brodie E.L."/>
            <person name="Williams K.H."/>
            <person name="Hubbard S.S."/>
            <person name="Banfield J.F."/>
        </authorList>
    </citation>
    <scope>NUCLEOTIDE SEQUENCE [LARGE SCALE GENOMIC DNA]</scope>
</reference>
<keyword evidence="4 10" id="KW-0547">Nucleotide-binding</keyword>
<evidence type="ECO:0000256" key="8">
    <source>
        <dbReference type="ARBA" id="ARBA00047380"/>
    </source>
</evidence>
<evidence type="ECO:0000259" key="11">
    <source>
        <dbReference type="SMART" id="SM00845"/>
    </source>
</evidence>
<comment type="similarity">
    <text evidence="1 10">Belongs to the GatB/GatE family. GatB subfamily.</text>
</comment>
<dbReference type="EC" id="6.3.5.-" evidence="10"/>
<dbReference type="NCBIfam" id="NF004012">
    <property type="entry name" value="PRK05477.1-2"/>
    <property type="match status" value="1"/>
</dbReference>
<name>A0A1G2U222_9BACT</name>
<dbReference type="PROSITE" id="PS01234">
    <property type="entry name" value="GATB"/>
    <property type="match status" value="1"/>
</dbReference>
<dbReference type="InterPro" id="IPR014746">
    <property type="entry name" value="Gln_synth/guanido_kin_cat_dom"/>
</dbReference>
<dbReference type="InterPro" id="IPR004413">
    <property type="entry name" value="GatB"/>
</dbReference>
<comment type="caution">
    <text evidence="12">The sequence shown here is derived from an EMBL/GenBank/DDBJ whole genome shotgun (WGS) entry which is preliminary data.</text>
</comment>
<dbReference type="InterPro" id="IPR003789">
    <property type="entry name" value="Asn/Gln_tRNA_amidoTrase-B-like"/>
</dbReference>
<evidence type="ECO:0000256" key="7">
    <source>
        <dbReference type="ARBA" id="ARBA00024799"/>
    </source>
</evidence>
<comment type="catalytic activity">
    <reaction evidence="9 10">
        <text>L-glutamyl-tRNA(Gln) + L-glutamine + ATP + H2O = L-glutaminyl-tRNA(Gln) + L-glutamate + ADP + phosphate + H(+)</text>
        <dbReference type="Rhea" id="RHEA:17521"/>
        <dbReference type="Rhea" id="RHEA-COMP:9681"/>
        <dbReference type="Rhea" id="RHEA-COMP:9684"/>
        <dbReference type="ChEBI" id="CHEBI:15377"/>
        <dbReference type="ChEBI" id="CHEBI:15378"/>
        <dbReference type="ChEBI" id="CHEBI:29985"/>
        <dbReference type="ChEBI" id="CHEBI:30616"/>
        <dbReference type="ChEBI" id="CHEBI:43474"/>
        <dbReference type="ChEBI" id="CHEBI:58359"/>
        <dbReference type="ChEBI" id="CHEBI:78520"/>
        <dbReference type="ChEBI" id="CHEBI:78521"/>
        <dbReference type="ChEBI" id="CHEBI:456216"/>
    </reaction>
</comment>
<comment type="catalytic activity">
    <reaction evidence="8 10">
        <text>L-aspartyl-tRNA(Asn) + L-glutamine + ATP + H2O = L-asparaginyl-tRNA(Asn) + L-glutamate + ADP + phosphate + 2 H(+)</text>
        <dbReference type="Rhea" id="RHEA:14513"/>
        <dbReference type="Rhea" id="RHEA-COMP:9674"/>
        <dbReference type="Rhea" id="RHEA-COMP:9677"/>
        <dbReference type="ChEBI" id="CHEBI:15377"/>
        <dbReference type="ChEBI" id="CHEBI:15378"/>
        <dbReference type="ChEBI" id="CHEBI:29985"/>
        <dbReference type="ChEBI" id="CHEBI:30616"/>
        <dbReference type="ChEBI" id="CHEBI:43474"/>
        <dbReference type="ChEBI" id="CHEBI:58359"/>
        <dbReference type="ChEBI" id="CHEBI:78515"/>
        <dbReference type="ChEBI" id="CHEBI:78516"/>
        <dbReference type="ChEBI" id="CHEBI:456216"/>
    </reaction>
</comment>
<dbReference type="SUPFAM" id="SSF55931">
    <property type="entry name" value="Glutamine synthetase/guanido kinase"/>
    <property type="match status" value="1"/>
</dbReference>
<dbReference type="Pfam" id="PF02934">
    <property type="entry name" value="GatB_N"/>
    <property type="match status" value="1"/>
</dbReference>
<dbReference type="AlphaFoldDB" id="A0A1G2U222"/>
<dbReference type="PANTHER" id="PTHR11659">
    <property type="entry name" value="GLUTAMYL-TRNA GLN AMIDOTRANSFERASE SUBUNIT B MITOCHONDRIAL AND PROKARYOTIC PET112-RELATED"/>
    <property type="match status" value="1"/>
</dbReference>
<evidence type="ECO:0000256" key="6">
    <source>
        <dbReference type="ARBA" id="ARBA00022917"/>
    </source>
</evidence>
<dbReference type="InterPro" id="IPR017958">
    <property type="entry name" value="Gln-tRNA_amidoTrfase_suB_CS"/>
</dbReference>
<dbReference type="NCBIfam" id="NF004014">
    <property type="entry name" value="PRK05477.1-4"/>
    <property type="match status" value="1"/>
</dbReference>
<sequence length="482" mass="54422">MTGREKYKPTIGLEIHAELKTQTKMFCDSKNDTEEKRPNVNICPICMGFPGALPTINKEAVRQVLRVGVAVDGEVADFTEFDRKNYFYPDIPKGYQISQYKFPLIKGGSINGVKLTRIHLEEDTAKSIHTHDSSLIDFNRAGIPLMELVTEPTIRTAEEASNFAKELKLLLQYLGVGDAQMEKGEMRVEANVSVSPDDSFGTKVEVKNLNSFKSVERAIGYEIDRHATLLEKGEKVEQETRGWDETKETTFSQRTKEYSHDYRYFPEPDLPKLYISKIPEFNINALKQSLPKLPWQKRQSYFNLGIKSDDAEVFVGWLTWGNYFDQVVNLLGGRDKLFQTAANYITSDIFGLIKSDASISSFEEKSENVISQIPPRNFVELLELIDNKKISSRGAKDILGLMYETGNRADVLATESNLLLKQDENLLKDVTEKVIADNPSVVSDYKNGKISALQFLIGQGMKLSKGSLDPESLKRSLEKSLL</sequence>
<comment type="subunit">
    <text evidence="2 10">Heterotrimer of A, B and C subunits.</text>
</comment>
<dbReference type="InterPro" id="IPR017959">
    <property type="entry name" value="Asn/Gln-tRNA_amidoTrfase_suB/E"/>
</dbReference>
<evidence type="ECO:0000256" key="3">
    <source>
        <dbReference type="ARBA" id="ARBA00022598"/>
    </source>
</evidence>
<dbReference type="EMBL" id="MHWE01000018">
    <property type="protein sequence ID" value="OHB03469.1"/>
    <property type="molecule type" value="Genomic_DNA"/>
</dbReference>
<feature type="domain" description="Asn/Gln amidotransferase" evidence="11">
    <location>
        <begin position="322"/>
        <end position="481"/>
    </location>
</feature>
<dbReference type="HAMAP" id="MF_00121">
    <property type="entry name" value="GatB"/>
    <property type="match status" value="1"/>
</dbReference>
<dbReference type="GO" id="GO:0005524">
    <property type="term" value="F:ATP binding"/>
    <property type="evidence" value="ECO:0007669"/>
    <property type="project" value="UniProtKB-KW"/>
</dbReference>
<comment type="function">
    <text evidence="7 10">Allows the formation of correctly charged Asn-tRNA(Asn) or Gln-tRNA(Gln) through the transamidation of misacylated Asp-tRNA(Asn) or Glu-tRNA(Gln) in organisms which lack either or both of asparaginyl-tRNA or glutaminyl-tRNA synthetases. The reaction takes place in the presence of glutamine and ATP through an activated phospho-Asp-tRNA(Asn) or phospho-Glu-tRNA(Gln).</text>
</comment>
<dbReference type="GO" id="GO:0050566">
    <property type="term" value="F:asparaginyl-tRNA synthase (glutamine-hydrolyzing) activity"/>
    <property type="evidence" value="ECO:0007669"/>
    <property type="project" value="RHEA"/>
</dbReference>
<dbReference type="GO" id="GO:0006412">
    <property type="term" value="P:translation"/>
    <property type="evidence" value="ECO:0007669"/>
    <property type="project" value="UniProtKB-UniRule"/>
</dbReference>